<dbReference type="InterPro" id="IPR032349">
    <property type="entry name" value="DUF4865"/>
</dbReference>
<sequence length="186" mass="21793">MLAMQYSVRLPEDFDDARVHDRVSARGPMFEGYPGLTYKFYLYDAEEHIYAPLYIWENAQAAQSFLMNNLFGDVVQDFGRPRVRSWQILEFGYKGADVEPRFMMSEIDKVQCQKPLRDLKERESCTHQEMMKHEELVAHMVLLDPDRWEISRFSLWTSEDKAVSSKADCVCRYEVLEETKQISGAA</sequence>
<dbReference type="Gene3D" id="3.30.70.100">
    <property type="match status" value="1"/>
</dbReference>
<reference evidence="1" key="1">
    <citation type="journal article" date="2014" name="Int. J. Syst. Evol. Microbiol.">
        <title>Complete genome of a new Firmicutes species belonging to the dominant human colonic microbiota ('Ruminococcus bicirculans') reveals two chromosomes and a selective capacity to utilize plant glucans.</title>
        <authorList>
            <consortium name="NISC Comparative Sequencing Program"/>
            <person name="Wegmann U."/>
            <person name="Louis P."/>
            <person name="Goesmann A."/>
            <person name="Henrissat B."/>
            <person name="Duncan S.H."/>
            <person name="Flint H.J."/>
        </authorList>
    </citation>
    <scope>NUCLEOTIDE SEQUENCE</scope>
    <source>
        <strain evidence="1">NBRC 103408</strain>
    </source>
</reference>
<dbReference type="RefSeq" id="WP_380683739.1">
    <property type="nucleotide sequence ID" value="NZ_JBHMDT010000011.1"/>
</dbReference>
<dbReference type="InterPro" id="IPR011008">
    <property type="entry name" value="Dimeric_a/b-barrel"/>
</dbReference>
<dbReference type="Pfam" id="PF16157">
    <property type="entry name" value="DUF4865"/>
    <property type="match status" value="1"/>
</dbReference>
<evidence type="ECO:0000313" key="2">
    <source>
        <dbReference type="Proteomes" id="UP001161409"/>
    </source>
</evidence>
<proteinExistence type="predicted"/>
<dbReference type="EMBL" id="BSNF01000006">
    <property type="protein sequence ID" value="GLQ06475.1"/>
    <property type="molecule type" value="Genomic_DNA"/>
</dbReference>
<accession>A0ABQ5U5L2</accession>
<evidence type="ECO:0000313" key="1">
    <source>
        <dbReference type="EMBL" id="GLQ06475.1"/>
    </source>
</evidence>
<dbReference type="Proteomes" id="UP001161409">
    <property type="component" value="Unassembled WGS sequence"/>
</dbReference>
<reference evidence="1" key="2">
    <citation type="submission" date="2023-01" db="EMBL/GenBank/DDBJ databases">
        <title>Draft genome sequence of Sneathiella chinensis strain NBRC 103408.</title>
        <authorList>
            <person name="Sun Q."/>
            <person name="Mori K."/>
        </authorList>
    </citation>
    <scope>NUCLEOTIDE SEQUENCE</scope>
    <source>
        <strain evidence="1">NBRC 103408</strain>
    </source>
</reference>
<comment type="caution">
    <text evidence="1">The sequence shown here is derived from an EMBL/GenBank/DDBJ whole genome shotgun (WGS) entry which is preliminary data.</text>
</comment>
<name>A0ABQ5U5L2_9PROT</name>
<protein>
    <submittedName>
        <fullName evidence="1">DUF4865 domain-containing protein</fullName>
    </submittedName>
</protein>
<organism evidence="1 2">
    <name type="scientific">Sneathiella chinensis</name>
    <dbReference type="NCBI Taxonomy" id="349750"/>
    <lineage>
        <taxon>Bacteria</taxon>
        <taxon>Pseudomonadati</taxon>
        <taxon>Pseudomonadota</taxon>
        <taxon>Alphaproteobacteria</taxon>
        <taxon>Sneathiellales</taxon>
        <taxon>Sneathiellaceae</taxon>
        <taxon>Sneathiella</taxon>
    </lineage>
</organism>
<gene>
    <name evidence="1" type="ORF">GCM10007924_16960</name>
</gene>
<dbReference type="SUPFAM" id="SSF54909">
    <property type="entry name" value="Dimeric alpha+beta barrel"/>
    <property type="match status" value="1"/>
</dbReference>
<keyword evidence="2" id="KW-1185">Reference proteome</keyword>